<accession>A0A2V1JMB2</accession>
<dbReference type="Proteomes" id="UP000245288">
    <property type="component" value="Unassembled WGS sequence"/>
</dbReference>
<evidence type="ECO:0000259" key="1">
    <source>
        <dbReference type="Pfam" id="PF13529"/>
    </source>
</evidence>
<dbReference type="EMBL" id="JRFU01000149">
    <property type="protein sequence ID" value="PWE85827.1"/>
    <property type="molecule type" value="Genomic_DNA"/>
</dbReference>
<evidence type="ECO:0000313" key="2">
    <source>
        <dbReference type="EMBL" id="PWE85827.1"/>
    </source>
</evidence>
<evidence type="ECO:0000313" key="3">
    <source>
        <dbReference type="Proteomes" id="UP000245288"/>
    </source>
</evidence>
<gene>
    <name evidence="2" type="ORF">LG34_13550</name>
</gene>
<name>A0A2V1JMB2_EUBRA</name>
<organism evidence="2 3">
    <name type="scientific">Eubacterium ramulus</name>
    <dbReference type="NCBI Taxonomy" id="39490"/>
    <lineage>
        <taxon>Bacteria</taxon>
        <taxon>Bacillati</taxon>
        <taxon>Bacillota</taxon>
        <taxon>Clostridia</taxon>
        <taxon>Eubacteriales</taxon>
        <taxon>Eubacteriaceae</taxon>
        <taxon>Eubacterium</taxon>
    </lineage>
</organism>
<sequence length="216" mass="23716">MSTSELQSEGYPDSLIRLYEKHPEAREIVLDYKNYINDDASEESIDISGDVTDGKIPLFIQWDERWGYKTYGDDFLAVTGCGPTALSMVCVGLTGNLNMNPYAVAKMAQADGYYVNGSGSSWNMMTGLAGDLGLSAKELGLDADTIRSKLRDGHPIICIMGPGDFTSTGHFIVLTGVKSNGDVTVNDPNSRKNSDKSWDLEEIMSQMRNLWVYSKA</sequence>
<dbReference type="AlphaFoldDB" id="A0A2V1JMB2"/>
<dbReference type="InterPro" id="IPR039564">
    <property type="entry name" value="Peptidase_C39-like"/>
</dbReference>
<feature type="domain" description="Peptidase C39-like" evidence="1">
    <location>
        <begin position="55"/>
        <end position="189"/>
    </location>
</feature>
<dbReference type="Pfam" id="PF13529">
    <property type="entry name" value="Peptidase_C39_2"/>
    <property type="match status" value="1"/>
</dbReference>
<comment type="caution">
    <text evidence="2">The sequence shown here is derived from an EMBL/GenBank/DDBJ whole genome shotgun (WGS) entry which is preliminary data.</text>
</comment>
<proteinExistence type="predicted"/>
<protein>
    <recommendedName>
        <fullName evidence="1">Peptidase C39-like domain-containing protein</fullName>
    </recommendedName>
</protein>
<dbReference type="Gene3D" id="3.90.70.10">
    <property type="entry name" value="Cysteine proteinases"/>
    <property type="match status" value="1"/>
</dbReference>
<keyword evidence="3" id="KW-1185">Reference proteome</keyword>
<reference evidence="2 3" key="1">
    <citation type="submission" date="2014-09" db="EMBL/GenBank/DDBJ databases">
        <title>Butyrate-producing bacteria isolated from human gut.</title>
        <authorList>
            <person name="Zhang Q."/>
            <person name="Zhao L."/>
        </authorList>
    </citation>
    <scope>NUCLEOTIDE SEQUENCE [LARGE SCALE GENOMIC DNA]</scope>
    <source>
        <strain evidence="2 3">21</strain>
    </source>
</reference>